<dbReference type="GeneID" id="18560214"/>
<organism evidence="1 2">
    <name type="scientific">Aeromonas phage PX29</name>
    <dbReference type="NCBI Taxonomy" id="926067"/>
    <lineage>
        <taxon>Viruses</taxon>
        <taxon>Duplodnaviria</taxon>
        <taxon>Heunggongvirae</taxon>
        <taxon>Uroviricota</taxon>
        <taxon>Caudoviricetes</taxon>
        <taxon>Pantevenvirales</taxon>
        <taxon>Straboviridae</taxon>
        <taxon>Angelvirus</taxon>
        <taxon>Angelvirus px29</taxon>
    </lineage>
</organism>
<reference evidence="1 2" key="1">
    <citation type="journal article" date="2010" name="Virol. J.">
        <title>Genomes of the T4-related bacteriophages as windows on microbial genome evolution.</title>
        <authorList>
            <person name="Petrov V.M."/>
            <person name="Ratnayaka S."/>
            <person name="Nolan J.M."/>
            <person name="Miller E.S."/>
            <person name="Karam J.D."/>
        </authorList>
    </citation>
    <scope>NUCLEOTIDE SEQUENCE [LARGE SCALE GENOMIC DNA]</scope>
</reference>
<gene>
    <name evidence="1" type="ORF">PX29p290</name>
</gene>
<protein>
    <submittedName>
        <fullName evidence="1">Uncharacterized protein</fullName>
    </submittedName>
</protein>
<sequence>MFGYTLGYNAAKKVNELIEIMLNDREKWRIIGSVDSSILESIGRKIDNLVYVVETLESSVGGTTLTMDARSFDAIKHLVQASKDW</sequence>
<dbReference type="Proteomes" id="UP000008726">
    <property type="component" value="Segment"/>
</dbReference>
<proteinExistence type="predicted"/>
<dbReference type="RefSeq" id="YP_009011719.1">
    <property type="nucleotide sequence ID" value="NC_023688.1"/>
</dbReference>
<accession>E5DQM3</accession>
<dbReference type="EMBL" id="GU396103">
    <property type="protein sequence ID" value="ADQ53009.1"/>
    <property type="molecule type" value="Genomic_DNA"/>
</dbReference>
<keyword evidence="2" id="KW-1185">Reference proteome</keyword>
<dbReference type="KEGG" id="vg:18560214"/>
<evidence type="ECO:0000313" key="2">
    <source>
        <dbReference type="Proteomes" id="UP000008726"/>
    </source>
</evidence>
<name>E5DQM3_9CAUD</name>
<evidence type="ECO:0000313" key="1">
    <source>
        <dbReference type="EMBL" id="ADQ53009.1"/>
    </source>
</evidence>